<comment type="similarity">
    <text evidence="1">Belongs to the peptidase C48 family.</text>
</comment>
<evidence type="ECO:0000259" key="6">
    <source>
        <dbReference type="PROSITE" id="PS50600"/>
    </source>
</evidence>
<comment type="caution">
    <text evidence="7">The sequence shown here is derived from an EMBL/GenBank/DDBJ whole genome shotgun (WGS) entry which is preliminary data.</text>
</comment>
<evidence type="ECO:0000256" key="5">
    <source>
        <dbReference type="SAM" id="MobiDB-lite"/>
    </source>
</evidence>
<proteinExistence type="inferred from homology"/>
<feature type="domain" description="Ubiquitin-like protease family profile" evidence="6">
    <location>
        <begin position="498"/>
        <end position="662"/>
    </location>
</feature>
<evidence type="ECO:0000256" key="1">
    <source>
        <dbReference type="ARBA" id="ARBA00005234"/>
    </source>
</evidence>
<evidence type="ECO:0000313" key="7">
    <source>
        <dbReference type="EMBL" id="GAB1299787.1"/>
    </source>
</evidence>
<dbReference type="InterPro" id="IPR003653">
    <property type="entry name" value="Peptidase_C48_C"/>
</dbReference>
<name>A0ABQ0FKK5_APOSI</name>
<evidence type="ECO:0000256" key="3">
    <source>
        <dbReference type="ARBA" id="ARBA00022801"/>
    </source>
</evidence>
<dbReference type="GO" id="GO:0006508">
    <property type="term" value="P:proteolysis"/>
    <property type="evidence" value="ECO:0007669"/>
    <property type="project" value="UniProtKB-KW"/>
</dbReference>
<keyword evidence="4" id="KW-0788">Thiol protease</keyword>
<dbReference type="Pfam" id="PF02902">
    <property type="entry name" value="Peptidase_C48"/>
    <property type="match status" value="1"/>
</dbReference>
<dbReference type="InterPro" id="IPR038765">
    <property type="entry name" value="Papain-like_cys_pep_sf"/>
</dbReference>
<reference evidence="7 8" key="1">
    <citation type="submission" date="2024-08" db="EMBL/GenBank/DDBJ databases">
        <title>The draft genome of Apodemus speciosus.</title>
        <authorList>
            <person name="Nabeshima K."/>
            <person name="Suzuki S."/>
            <person name="Onuma M."/>
        </authorList>
    </citation>
    <scope>NUCLEOTIDE SEQUENCE [LARGE SCALE GENOMIC DNA]</scope>
    <source>
        <strain evidence="7">IB14-021</strain>
    </source>
</reference>
<accession>A0ABQ0FKK5</accession>
<dbReference type="PROSITE" id="PS50600">
    <property type="entry name" value="ULP_PROTEASE"/>
    <property type="match status" value="1"/>
</dbReference>
<organism evidence="7 8">
    <name type="scientific">Apodemus speciosus</name>
    <name type="common">Large Japanese field mouse</name>
    <dbReference type="NCBI Taxonomy" id="105296"/>
    <lineage>
        <taxon>Eukaryota</taxon>
        <taxon>Metazoa</taxon>
        <taxon>Chordata</taxon>
        <taxon>Craniata</taxon>
        <taxon>Vertebrata</taxon>
        <taxon>Euteleostomi</taxon>
        <taxon>Mammalia</taxon>
        <taxon>Eutheria</taxon>
        <taxon>Euarchontoglires</taxon>
        <taxon>Glires</taxon>
        <taxon>Rodentia</taxon>
        <taxon>Myomorpha</taxon>
        <taxon>Muroidea</taxon>
        <taxon>Muridae</taxon>
        <taxon>Murinae</taxon>
        <taxon>Apodemus</taxon>
    </lineage>
</organism>
<keyword evidence="3" id="KW-0378">Hydrolase</keyword>
<evidence type="ECO:0000256" key="2">
    <source>
        <dbReference type="ARBA" id="ARBA00022670"/>
    </source>
</evidence>
<gene>
    <name evidence="7" type="ORF">APTSU1_001502400</name>
</gene>
<keyword evidence="8" id="KW-1185">Reference proteome</keyword>
<feature type="region of interest" description="Disordered" evidence="5">
    <location>
        <begin position="155"/>
        <end position="179"/>
    </location>
</feature>
<evidence type="ECO:0000313" key="8">
    <source>
        <dbReference type="Proteomes" id="UP001623349"/>
    </source>
</evidence>
<dbReference type="GO" id="GO:0008233">
    <property type="term" value="F:peptidase activity"/>
    <property type="evidence" value="ECO:0007669"/>
    <property type="project" value="UniProtKB-KW"/>
</dbReference>
<sequence>MILCLSKVSDVKRPEMDDMTDGVKMDAGEVTLVNHSSPFRTRLLPQSGFPEDQLLLSDQQILPFRQGTLDRAFTCSTRSAAYNPNYHSGILCPGLGVLARYSWGKMLTFGGHHGVTLMQIRHMAVAGFSSFINFQVNNPSSDSFLGSGDIRTFGQSANGQWRNSTPASGSALQKPRNSRSLYLETRKTSSGLSNTFVGKSNHHCHVSAYEKSFPIKPVPSPSWSGSCRRSLLSPKKTQRRHFSTVEETVQEEEKEIYRQLLQMVTGKQFSVAKPTTHFPLHLSRCLSSNKNSLKDSLLRNGNSCASHFIGSDTSSSGSASILTAQEQLSHSVHSLSSGTPDVAFGSKDSDPHHHLSAPHQPDSLPASNTQSEGVRLCDFTQSEGIFDSSFQQLTSVYDSRARERLRQIEEQKALALQLQNQRLQEQEHAVLDSVELHLRVPLEKEIPVTAAQETRKKSHQLTDSEDEFPEITEEMEKEIKNVFRNGNQDEVLSEAFRLTITRKDIQTLNHLNWLNDEIINFYMNMLMERSKEKGFPSVHAFNTFFFTKLKTAGYQAVKRWTKKVDVFSADILLVPIHLGVHWCLAVVDFRKKSITYYDSMGGINNEACRILLQYLKQESVDKKRKEFDTNGWQLFSKKSQEIPQQMNGSDCGMFACKYADCITKDRPINFTQSNTCHISGSEWSGRSSTGSSYEDCLNEQTLSLWGTNLCHRQPGDLGNSCS</sequence>
<dbReference type="PANTHER" id="PTHR12606">
    <property type="entry name" value="SENTRIN/SUMO-SPECIFIC PROTEASE"/>
    <property type="match status" value="1"/>
</dbReference>
<keyword evidence="2 7" id="KW-0645">Protease</keyword>
<dbReference type="PANTHER" id="PTHR12606:SF30">
    <property type="entry name" value="SENTRIN-SPECIFIC PROTEASE 1"/>
    <property type="match status" value="1"/>
</dbReference>
<feature type="compositionally biased region" description="Polar residues" evidence="5">
    <location>
        <begin position="155"/>
        <end position="171"/>
    </location>
</feature>
<protein>
    <submittedName>
        <fullName evidence="7">Sentrin-specific protease 1</fullName>
    </submittedName>
</protein>
<feature type="region of interest" description="Disordered" evidence="5">
    <location>
        <begin position="331"/>
        <end position="370"/>
    </location>
</feature>
<dbReference type="EMBL" id="BAAFST010000015">
    <property type="protein sequence ID" value="GAB1299787.1"/>
    <property type="molecule type" value="Genomic_DNA"/>
</dbReference>
<dbReference type="SUPFAM" id="SSF54001">
    <property type="entry name" value="Cysteine proteinases"/>
    <property type="match status" value="1"/>
</dbReference>
<dbReference type="Gene3D" id="3.40.395.10">
    <property type="entry name" value="Adenoviral Proteinase, Chain A"/>
    <property type="match status" value="1"/>
</dbReference>
<evidence type="ECO:0000256" key="4">
    <source>
        <dbReference type="ARBA" id="ARBA00022807"/>
    </source>
</evidence>
<dbReference type="Proteomes" id="UP001623349">
    <property type="component" value="Unassembled WGS sequence"/>
</dbReference>